<organism evidence="2 3">
    <name type="scientific">Pseudonocardia kongjuensis</name>
    <dbReference type="NCBI Taxonomy" id="102227"/>
    <lineage>
        <taxon>Bacteria</taxon>
        <taxon>Bacillati</taxon>
        <taxon>Actinomycetota</taxon>
        <taxon>Actinomycetes</taxon>
        <taxon>Pseudonocardiales</taxon>
        <taxon>Pseudonocardiaceae</taxon>
        <taxon>Pseudonocardia</taxon>
    </lineage>
</organism>
<dbReference type="EMBL" id="BAAAJK010000006">
    <property type="protein sequence ID" value="GAA1386007.1"/>
    <property type="molecule type" value="Genomic_DNA"/>
</dbReference>
<dbReference type="Pfam" id="PF07110">
    <property type="entry name" value="EthD"/>
    <property type="match status" value="1"/>
</dbReference>
<accession>A0ABN1XQZ2</accession>
<dbReference type="SUPFAM" id="SSF54909">
    <property type="entry name" value="Dimeric alpha+beta barrel"/>
    <property type="match status" value="1"/>
</dbReference>
<dbReference type="PANTHER" id="PTHR40260:SF2">
    <property type="entry name" value="BLR8190 PROTEIN"/>
    <property type="match status" value="1"/>
</dbReference>
<comment type="caution">
    <text evidence="2">The sequence shown here is derived from an EMBL/GenBank/DDBJ whole genome shotgun (WGS) entry which is preliminary data.</text>
</comment>
<dbReference type="PANTHER" id="PTHR40260">
    <property type="entry name" value="BLR8190 PROTEIN"/>
    <property type="match status" value="1"/>
</dbReference>
<sequence length="100" mass="10337">MIKLTVLYGTPSDVDAFDAHYLGTHVPLAQRVPGIEKVEVTRFQPGADGAAPEFHLMAELYFADADAMGAALATPEGRALGADVANLGGTPATRLLGSVA</sequence>
<keyword evidence="3" id="KW-1185">Reference proteome</keyword>
<dbReference type="NCBIfam" id="TIGR02118">
    <property type="entry name" value="EthD family reductase"/>
    <property type="match status" value="1"/>
</dbReference>
<dbReference type="Gene3D" id="3.30.70.100">
    <property type="match status" value="1"/>
</dbReference>
<dbReference type="RefSeq" id="WP_344020595.1">
    <property type="nucleotide sequence ID" value="NZ_BAAAJK010000006.1"/>
</dbReference>
<evidence type="ECO:0000313" key="2">
    <source>
        <dbReference type="EMBL" id="GAA1386007.1"/>
    </source>
</evidence>
<evidence type="ECO:0000313" key="3">
    <source>
        <dbReference type="Proteomes" id="UP001501414"/>
    </source>
</evidence>
<name>A0ABN1XQZ2_9PSEU</name>
<gene>
    <name evidence="2" type="ORF">GCM10009613_19320</name>
</gene>
<evidence type="ECO:0000259" key="1">
    <source>
        <dbReference type="Pfam" id="PF07110"/>
    </source>
</evidence>
<reference evidence="2 3" key="1">
    <citation type="journal article" date="2019" name="Int. J. Syst. Evol. Microbiol.">
        <title>The Global Catalogue of Microorganisms (GCM) 10K type strain sequencing project: providing services to taxonomists for standard genome sequencing and annotation.</title>
        <authorList>
            <consortium name="The Broad Institute Genomics Platform"/>
            <consortium name="The Broad Institute Genome Sequencing Center for Infectious Disease"/>
            <person name="Wu L."/>
            <person name="Ma J."/>
        </authorList>
    </citation>
    <scope>NUCLEOTIDE SEQUENCE [LARGE SCALE GENOMIC DNA]</scope>
    <source>
        <strain evidence="2 3">JCM 11896</strain>
    </source>
</reference>
<dbReference type="Proteomes" id="UP001501414">
    <property type="component" value="Unassembled WGS sequence"/>
</dbReference>
<dbReference type="InterPro" id="IPR011008">
    <property type="entry name" value="Dimeric_a/b-barrel"/>
</dbReference>
<protein>
    <submittedName>
        <fullName evidence="2">EthD family reductase</fullName>
    </submittedName>
</protein>
<proteinExistence type="predicted"/>
<feature type="domain" description="EthD" evidence="1">
    <location>
        <begin position="13"/>
        <end position="87"/>
    </location>
</feature>
<dbReference type="InterPro" id="IPR009799">
    <property type="entry name" value="EthD_dom"/>
</dbReference>